<protein>
    <recommendedName>
        <fullName evidence="8">Ion transport domain-containing protein</fullName>
    </recommendedName>
</protein>
<proteinExistence type="predicted"/>
<dbReference type="Pfam" id="PF00520">
    <property type="entry name" value="Ion_trans"/>
    <property type="match status" value="1"/>
</dbReference>
<dbReference type="EMBL" id="JAAAJB010000019">
    <property type="protein sequence ID" value="KAG0269732.1"/>
    <property type="molecule type" value="Genomic_DNA"/>
</dbReference>
<keyword evidence="10" id="KW-1185">Reference proteome</keyword>
<dbReference type="GO" id="GO:0098703">
    <property type="term" value="P:calcium ion import across plasma membrane"/>
    <property type="evidence" value="ECO:0007669"/>
    <property type="project" value="TreeGrafter"/>
</dbReference>
<evidence type="ECO:0000256" key="5">
    <source>
        <dbReference type="ARBA" id="ARBA00023136"/>
    </source>
</evidence>
<accession>A0A9P6QN34</accession>
<dbReference type="PANTHER" id="PTHR10582">
    <property type="entry name" value="TRANSIENT RECEPTOR POTENTIAL ION CHANNEL PROTEIN"/>
    <property type="match status" value="1"/>
</dbReference>
<evidence type="ECO:0000259" key="8">
    <source>
        <dbReference type="Pfam" id="PF00520"/>
    </source>
</evidence>
<reference evidence="9" key="1">
    <citation type="journal article" date="2020" name="Fungal Divers.">
        <title>Resolving the Mortierellaceae phylogeny through synthesis of multi-gene phylogenetics and phylogenomics.</title>
        <authorList>
            <person name="Vandepol N."/>
            <person name="Liber J."/>
            <person name="Desiro A."/>
            <person name="Na H."/>
            <person name="Kennedy M."/>
            <person name="Barry K."/>
            <person name="Grigoriev I.V."/>
            <person name="Miller A.N."/>
            <person name="O'Donnell K."/>
            <person name="Stajich J.E."/>
            <person name="Bonito G."/>
        </authorList>
    </citation>
    <scope>NUCLEOTIDE SEQUENCE</scope>
    <source>
        <strain evidence="9">BC1065</strain>
    </source>
</reference>
<comment type="caution">
    <text evidence="9">The sequence shown here is derived from an EMBL/GenBank/DDBJ whole genome shotgun (WGS) entry which is preliminary data.</text>
</comment>
<evidence type="ECO:0000256" key="6">
    <source>
        <dbReference type="SAM" id="MobiDB-lite"/>
    </source>
</evidence>
<keyword evidence="3" id="KW-0677">Repeat</keyword>
<feature type="transmembrane region" description="Helical" evidence="7">
    <location>
        <begin position="1220"/>
        <end position="1240"/>
    </location>
</feature>
<sequence>MEQSDKIESDYDPSETLYTPTGSSYTQNAVDWWNTTTGQLYQRARRDQIDFSLDTQRVSIKRAFTAASREVHERLFVYPPNVAGESLFGIELPNPATTPPPPESLFAYFENRPPASPSSSSRIEQRSCQELVANFSHVAAGPYKLLLRVKAHEASSVHLDVHVKIRYGAEHLLCDTAFSKLQRDSSVSEPGWHYLMAKNQIEIRPHEENAWVNIRIMRDEKSNPPSVGKLWIRSVELVPVGHDPTDRDAKCFTTGVTLPDSIISTNGEAEKGVIVRIAQSKDGNYLAALRLLPDTIVVHVWLKADLISKDVREKDVSNLGASFTIDCRTATRTKPGENVSLYDISLGLAISALGDQIAVYQMPRIGDWQDGKEAPTVSVGFHLFRNPIANKETPVFVYDEPQIERKDGSAKLSRNTLTLLETPKALKDAIGYASYVGQYDDYGGKPTPAKFIFCTGCYLDVFEVNSNGLVPSHIISLEGLIPTLSRRFACETTMDSICENMFLWVEEGGQYCSIWNLSNGSAIKRLEISRMRYDNINSVTKMSVTRSQSIVAIVGFDNSITTFFADTGIEISRRLFMDRRIESICFASNQSTELFVVLRERSEEDFSSITLDPFRLDIEFGALAAPLPVWSATSCNFEAQRGHESGMICQPDADFINLYHRDRPIGDDGRGGQGYSTPSKPRYITTSDNIHYELKTKRVNAEDKLTEGEDSSERLVEIWKISENPPTESTERTLVFSFVPEPWEQRAPSHGFFLPTGDRFVVYANRTIQVWGLPVDKEPCKLLYFWSMFQPQPMVRRNKKEMELVLIEHKRFGSIQFRDYPSSAGQTRIQVNVVPLEQKGGVRGYGKPVHIPNWPARMVDSRNTIEDCFHSIRLLALAYTIVSSGYVVTQDVGLHNTTHEAHASAILDFVNNYINHTIYLEHFRIDNKGHRISETPMLVTLWNSVLMPHHLPDICAKLITDLLNKEDCAWIPRKYKSMNPILTAIRRKNTAAVEVFVDYCVRKTTERHPAYMLPVVQSFDKISSHYPGILKSLLKNSSYIPAQSMVFNKAHVTVSGFNWRRLVGLRKPNTLEEYEFPVFSHHLIVLPPTMDSTTRIRGFLSGITQASYAPTPTRTKSELYEILPATAMPENQNVEVPYGIKIYVAPFPGLSTYGTDIITGSKHSRSQFSFLSGRDFADNPAMTAVLRFKKESAVNLGGEGRTPSDVLKARYMDPYPWKGIIAFDLFLGAVFLLLEAFQLYSEGFELYVTSVFNWQDVISIALAMMCQLFELRVYRPLGIIVNIILRITYRIAWFFIIFAILVVGFTHTLIYVLYTSKPVCVPDESGKVPDNILDCTTALKAETDYPDKLLQGISGTLFFLAGRYDFLDKNFASDSAAFHLTVIIFYFFMGLVLLNVLIALMNDSVNQCGDEGQLAWLKQWSKVLDEVEMIFLRHFQTRQLRHLFPDYIYYAAPIHDAEEYHTLATGTEKD</sequence>
<feature type="domain" description="Ion transport" evidence="8">
    <location>
        <begin position="1222"/>
        <end position="1410"/>
    </location>
</feature>
<organism evidence="9 10">
    <name type="scientific">Actinomortierella ambigua</name>
    <dbReference type="NCBI Taxonomy" id="1343610"/>
    <lineage>
        <taxon>Eukaryota</taxon>
        <taxon>Fungi</taxon>
        <taxon>Fungi incertae sedis</taxon>
        <taxon>Mucoromycota</taxon>
        <taxon>Mortierellomycotina</taxon>
        <taxon>Mortierellomycetes</taxon>
        <taxon>Mortierellales</taxon>
        <taxon>Mortierellaceae</taxon>
        <taxon>Actinomortierella</taxon>
    </lineage>
</organism>
<dbReference type="InterPro" id="IPR005821">
    <property type="entry name" value="Ion_trans_dom"/>
</dbReference>
<dbReference type="OrthoDB" id="2377581at2759"/>
<dbReference type="GO" id="GO:0005216">
    <property type="term" value="F:monoatomic ion channel activity"/>
    <property type="evidence" value="ECO:0007669"/>
    <property type="project" value="InterPro"/>
</dbReference>
<gene>
    <name evidence="9" type="ORF">DFQ27_002401</name>
</gene>
<dbReference type="PANTHER" id="PTHR10582:SF2">
    <property type="entry name" value="INACTIVE"/>
    <property type="match status" value="1"/>
</dbReference>
<evidence type="ECO:0000313" key="9">
    <source>
        <dbReference type="EMBL" id="KAG0269732.1"/>
    </source>
</evidence>
<dbReference type="SUPFAM" id="SSF101908">
    <property type="entry name" value="Putative isomerase YbhE"/>
    <property type="match status" value="1"/>
</dbReference>
<dbReference type="InterPro" id="IPR024862">
    <property type="entry name" value="TRPV"/>
</dbReference>
<keyword evidence="5 7" id="KW-0472">Membrane</keyword>
<feature type="transmembrane region" description="Helical" evidence="7">
    <location>
        <begin position="1291"/>
        <end position="1314"/>
    </location>
</feature>
<evidence type="ECO:0000313" key="10">
    <source>
        <dbReference type="Proteomes" id="UP000807716"/>
    </source>
</evidence>
<comment type="subcellular location">
    <subcellularLocation>
        <location evidence="1">Membrane</location>
        <topology evidence="1">Multi-pass membrane protein</topology>
    </subcellularLocation>
</comment>
<keyword evidence="4 7" id="KW-1133">Transmembrane helix</keyword>
<evidence type="ECO:0000256" key="1">
    <source>
        <dbReference type="ARBA" id="ARBA00004141"/>
    </source>
</evidence>
<evidence type="ECO:0000256" key="3">
    <source>
        <dbReference type="ARBA" id="ARBA00022737"/>
    </source>
</evidence>
<keyword evidence="2 7" id="KW-0812">Transmembrane</keyword>
<evidence type="ECO:0000256" key="4">
    <source>
        <dbReference type="ARBA" id="ARBA00022989"/>
    </source>
</evidence>
<feature type="region of interest" description="Disordered" evidence="6">
    <location>
        <begin position="1"/>
        <end position="22"/>
    </location>
</feature>
<dbReference type="Proteomes" id="UP000807716">
    <property type="component" value="Unassembled WGS sequence"/>
</dbReference>
<dbReference type="GO" id="GO:0005886">
    <property type="term" value="C:plasma membrane"/>
    <property type="evidence" value="ECO:0007669"/>
    <property type="project" value="TreeGrafter"/>
</dbReference>
<evidence type="ECO:0000256" key="2">
    <source>
        <dbReference type="ARBA" id="ARBA00022692"/>
    </source>
</evidence>
<evidence type="ECO:0000256" key="7">
    <source>
        <dbReference type="SAM" id="Phobius"/>
    </source>
</evidence>
<feature type="transmembrane region" description="Helical" evidence="7">
    <location>
        <begin position="1378"/>
        <end position="1401"/>
    </location>
</feature>
<name>A0A9P6QN34_9FUNG</name>